<proteinExistence type="predicted"/>
<evidence type="ECO:0000313" key="1">
    <source>
        <dbReference type="EMBL" id="MEN3067854.1"/>
    </source>
</evidence>
<evidence type="ECO:0008006" key="3">
    <source>
        <dbReference type="Google" id="ProtNLM"/>
    </source>
</evidence>
<name>A0ABU9YVU7_9RHOO</name>
<sequence length="530" mass="57688">MPSNLKSPAEQQKAGVFATLGMKAKRWYAQHVSPVNEITEAENYMYGAGATTVSAGLLGCGSKAARPRIQIYQKLQEMESDPIGSAAIKILVSAALGGHETSGQLVFIEQSAKAKTDKRLQKFAAEIEQDLGDLFNRVAFPVAYVGAAFGDSYARVFSDATGVSDLDIGEMYRPALVQPFERASRTVGYTVYIGPKNVARLDATQLARMKMPRTQWIPQQGVVEKSMRMAVETSEIDQLPIMPSMVGGSLLYPAEDAYDKLKATLLGLVSQRWKNSVVHRIVGLNLRNMNKDQQRVFTKSVVDMYKQVKDVITKAIANGEAVAETLTSVLPMWDEKQLITGLTPQDPTSQTISVEDVMLHAKMFSGAIGVDMSMIGFADQLSGGLGEGGFVRTSTQVAENARIIRVSLSEFFDSIIDIHCLKKYGFVFDKKERPWKINFFGSISALEAERQRTRADATNAAALTVQAMQQLKDLGADKAIMTSFLTNQMHMDEEEAKIYAKLVDMKPPEGAGGVGTGGFGGSGFGNEGGE</sequence>
<keyword evidence="2" id="KW-1185">Reference proteome</keyword>
<gene>
    <name evidence="1" type="ORF">ABDB84_05130</name>
</gene>
<dbReference type="RefSeq" id="WP_345918617.1">
    <property type="nucleotide sequence ID" value="NZ_JBDIVE010000002.1"/>
</dbReference>
<organism evidence="1 2">
    <name type="scientific">Uliginosibacterium sediminicola</name>
    <dbReference type="NCBI Taxonomy" id="2024550"/>
    <lineage>
        <taxon>Bacteria</taxon>
        <taxon>Pseudomonadati</taxon>
        <taxon>Pseudomonadota</taxon>
        <taxon>Betaproteobacteria</taxon>
        <taxon>Rhodocyclales</taxon>
        <taxon>Zoogloeaceae</taxon>
        <taxon>Uliginosibacterium</taxon>
    </lineage>
</organism>
<dbReference type="Proteomes" id="UP001410394">
    <property type="component" value="Unassembled WGS sequence"/>
</dbReference>
<reference evidence="1 2" key="1">
    <citation type="journal article" date="2018" name="Int. J. Syst. Evol. Microbiol.">
        <title>Uliginosibacterium sediminicola sp. nov., isolated from freshwater sediment.</title>
        <authorList>
            <person name="Hwang W.M."/>
            <person name="Kim S.M."/>
            <person name="Kang K."/>
            <person name="Ahn T.Y."/>
        </authorList>
    </citation>
    <scope>NUCLEOTIDE SEQUENCE [LARGE SCALE GENOMIC DNA]</scope>
    <source>
        <strain evidence="1 2">M1-21</strain>
    </source>
</reference>
<evidence type="ECO:0000313" key="2">
    <source>
        <dbReference type="Proteomes" id="UP001410394"/>
    </source>
</evidence>
<accession>A0ABU9YVU7</accession>
<dbReference type="EMBL" id="JBDIVE010000002">
    <property type="protein sequence ID" value="MEN3067854.1"/>
    <property type="molecule type" value="Genomic_DNA"/>
</dbReference>
<comment type="caution">
    <text evidence="1">The sequence shown here is derived from an EMBL/GenBank/DDBJ whole genome shotgun (WGS) entry which is preliminary data.</text>
</comment>
<protein>
    <recommendedName>
        <fullName evidence="3">Phage portal protein</fullName>
    </recommendedName>
</protein>